<sequence>MEIHIEKCSAWCGNLRTSQDWQQWALGEMQYKDEDDLPGLKEIPAMQRRRLSKFAKLTMQCVLETLADEKETLPCVFSSRHGDLHKTSKLIEDVAKKSDLSPTHFGLSVHNAVAGLYSIFSNNKQPMTATSAGEDSLLMALVDGYAKLESRQLDKILVVYTDEIVPEKYSSYVSDAEKTMSVALLLTRQKSEYVFTLNFKPQKNKISSSIFQPLVFLSFLYGTESQVAIDSSRYQWHLSKV</sequence>
<dbReference type="Pfam" id="PF13723">
    <property type="entry name" value="Ketoacyl-synt_2"/>
    <property type="match status" value="1"/>
</dbReference>
<protein>
    <submittedName>
        <fullName evidence="2">Beta-ketoacyl synthase chain length factor</fullName>
    </submittedName>
</protein>
<dbReference type="Gene3D" id="3.40.47.10">
    <property type="match status" value="1"/>
</dbReference>
<evidence type="ECO:0000313" key="3">
    <source>
        <dbReference type="Proteomes" id="UP001139646"/>
    </source>
</evidence>
<accession>A0ABS9WX98</accession>
<dbReference type="SUPFAM" id="SSF53901">
    <property type="entry name" value="Thiolase-like"/>
    <property type="match status" value="1"/>
</dbReference>
<comment type="caution">
    <text evidence="2">The sequence shown here is derived from an EMBL/GenBank/DDBJ whole genome shotgun (WGS) entry which is preliminary data.</text>
</comment>
<dbReference type="InterPro" id="IPR014030">
    <property type="entry name" value="Ketoacyl_synth_N"/>
</dbReference>
<evidence type="ECO:0000313" key="2">
    <source>
        <dbReference type="EMBL" id="MCI2282605.1"/>
    </source>
</evidence>
<dbReference type="Proteomes" id="UP001139646">
    <property type="component" value="Unassembled WGS sequence"/>
</dbReference>
<dbReference type="EMBL" id="JAKKSL010000001">
    <property type="protein sequence ID" value="MCI2282605.1"/>
    <property type="molecule type" value="Genomic_DNA"/>
</dbReference>
<gene>
    <name evidence="2" type="ORF">L3081_03305</name>
</gene>
<name>A0ABS9WX98_9GAMM</name>
<feature type="domain" description="Beta-ketoacyl synthase-like N-terminal" evidence="1">
    <location>
        <begin position="21"/>
        <end position="237"/>
    </location>
</feature>
<evidence type="ECO:0000259" key="1">
    <source>
        <dbReference type="Pfam" id="PF13723"/>
    </source>
</evidence>
<proteinExistence type="predicted"/>
<keyword evidence="3" id="KW-1185">Reference proteome</keyword>
<organism evidence="2 3">
    <name type="scientific">Colwellia maritima</name>
    <dbReference type="NCBI Taxonomy" id="2912588"/>
    <lineage>
        <taxon>Bacteria</taxon>
        <taxon>Pseudomonadati</taxon>
        <taxon>Pseudomonadota</taxon>
        <taxon>Gammaproteobacteria</taxon>
        <taxon>Alteromonadales</taxon>
        <taxon>Colwelliaceae</taxon>
        <taxon>Colwellia</taxon>
    </lineage>
</organism>
<reference evidence="2" key="1">
    <citation type="submission" date="2022-01" db="EMBL/GenBank/DDBJ databases">
        <title>Colwellia maritima, isolated from seawater.</title>
        <authorList>
            <person name="Kristyanto S."/>
            <person name="Jung J."/>
            <person name="Jeon C.O."/>
        </authorList>
    </citation>
    <scope>NUCLEOTIDE SEQUENCE</scope>
    <source>
        <strain evidence="2">MSW7</strain>
    </source>
</reference>
<dbReference type="RefSeq" id="WP_242283453.1">
    <property type="nucleotide sequence ID" value="NZ_JAKKSL010000001.1"/>
</dbReference>
<dbReference type="InterPro" id="IPR016039">
    <property type="entry name" value="Thiolase-like"/>
</dbReference>